<keyword evidence="21" id="KW-1185">Reference proteome</keyword>
<evidence type="ECO:0000256" key="2">
    <source>
        <dbReference type="ARBA" id="ARBA00011902"/>
    </source>
</evidence>
<sequence>MGASPPTARAVTGALLLAALCHASPASLIIGTTPPVVVTPTDAHSVSVCQGTSYGLSRPPRENTYVDLKRRYSNCTLVDGNLELTWLRGRDLDLSFLRDIREVTGYVLLDHVTASRVRLPSLSLIRGTSLLPPPTQDSQRPRFGLLVAHAHVEALEMPALEGHCIAQGTTLACKNIHLYIRYVTGGWRKEENSLGFPHGRKACIEILAGSVGVFNSTGLCHWRSVDWSRITSHEEESLINPNNLESSSNCTCDPLCSSGCWGEGGDSCLSLEACSPECHGFPCFGTRPEECCHPFCAAGCTGPSSRECRACRFFSDDGECVLECPSVFQYNVTTSSWDTDPQGKYSFVNMCVEDCPTPLLKEGGTCVRECSQGKREQEGVCVPCEGPCPRVCHGVGVVHAGNVHLFEGCTTIQGSLILSNASFSGYDKTMPHDTVIQGYPAMDPKELEILSTVEEVTGYIDIRASHPRLANLSFLRNLEVIGGESLTEHSSSVLITGTSLENLGLTSLRTVKAGHIRITDNTNLCYVENVRWGKIIEDSEERVHLMNNAEGGSCTAASSVCHEACSDDGCWGPGQDQCLSCKNFRLHSTCVENCNISRVFQVNSNTCDFCHEECEERCYGLDSDQCERCKHVERGSNCVRECSPEEFEDNGVCLPCHSSCIHGCSGPNNIMGEGGCTKCAKYGINDNLEVTHCLPHGFHCPEGDFFDCLGDTDELRLYGMTIAMKDNVDVANMPHTAGHRMLSNYVPKEDAPISSSLKKAGAIILGKANMHELAYGVTSSNAAFGPVRNAFNSSKFAGGSSGGTATAVALGLADAGVGSDTGGSSRIPAAVSGIVGFRPSTGRYPPGGMTHLSWTRDTAGPMARDVRTVAALDAVLAGSAFSELPTINPSDIRLGVPRTHFYQNLSHDVSGRMEEVLKILSAEGIELVEADMHRVPRLTELTGFPVIFYECLVAFQQLLNRTNLPVTLNEFVDGISSPDVKNIVKSILSDPVPEEKYRQSLHHYRLLLKEAFREYFDLNRVDAAIFPSVPAPAGDVVGREDPAVLGGDPMATVATYIRNTDPSSNAGVPSLAIPMGVNGEGLPMALQIEGPEGSDRELLAIGAAIEGILLKSRGV</sequence>
<dbReference type="STRING" id="6689.A0A3R7MT54"/>
<proteinExistence type="predicted"/>
<dbReference type="PANTHER" id="PTHR11895">
    <property type="entry name" value="TRANSAMIDASE"/>
    <property type="match status" value="1"/>
</dbReference>
<evidence type="ECO:0000256" key="8">
    <source>
        <dbReference type="ARBA" id="ARBA00022840"/>
    </source>
</evidence>
<evidence type="ECO:0000256" key="4">
    <source>
        <dbReference type="ARBA" id="ARBA00022679"/>
    </source>
</evidence>
<feature type="domain" description="Amidase" evidence="18">
    <location>
        <begin position="714"/>
        <end position="1099"/>
    </location>
</feature>
<dbReference type="Pfam" id="PF14843">
    <property type="entry name" value="GF_recep_IV"/>
    <property type="match status" value="1"/>
</dbReference>
<keyword evidence="3" id="KW-0597">Phosphoprotein</keyword>
<evidence type="ECO:0000256" key="13">
    <source>
        <dbReference type="ARBA" id="ARBA00023180"/>
    </source>
</evidence>
<evidence type="ECO:0000256" key="5">
    <source>
        <dbReference type="ARBA" id="ARBA00022692"/>
    </source>
</evidence>
<dbReference type="InterPro" id="IPR023631">
    <property type="entry name" value="Amidase_dom"/>
</dbReference>
<keyword evidence="12 20" id="KW-0675">Receptor</keyword>
<feature type="domain" description="Furin-like cysteine-rich" evidence="16">
    <location>
        <begin position="243"/>
        <end position="393"/>
    </location>
</feature>
<evidence type="ECO:0000256" key="6">
    <source>
        <dbReference type="ARBA" id="ARBA00022741"/>
    </source>
</evidence>
<dbReference type="InterPro" id="IPR036928">
    <property type="entry name" value="AS_sf"/>
</dbReference>
<keyword evidence="15" id="KW-0732">Signal</keyword>
<dbReference type="InterPro" id="IPR000120">
    <property type="entry name" value="Amidase"/>
</dbReference>
<dbReference type="InterPro" id="IPR032778">
    <property type="entry name" value="GF_recep_IV"/>
</dbReference>
<keyword evidence="4" id="KW-0808">Transferase</keyword>
<accession>A0A3R7MT54</accession>
<feature type="domain" description="Receptor L-domain" evidence="17">
    <location>
        <begin position="408"/>
        <end position="535"/>
    </location>
</feature>
<evidence type="ECO:0000256" key="15">
    <source>
        <dbReference type="SAM" id="SignalP"/>
    </source>
</evidence>
<dbReference type="GO" id="GO:0016020">
    <property type="term" value="C:membrane"/>
    <property type="evidence" value="ECO:0007669"/>
    <property type="project" value="UniProtKB-SubCell"/>
</dbReference>
<evidence type="ECO:0000256" key="9">
    <source>
        <dbReference type="ARBA" id="ARBA00022989"/>
    </source>
</evidence>
<comment type="catalytic activity">
    <reaction evidence="14">
        <text>L-tyrosyl-[protein] + ATP = O-phospho-L-tyrosyl-[protein] + ADP + H(+)</text>
        <dbReference type="Rhea" id="RHEA:10596"/>
        <dbReference type="Rhea" id="RHEA-COMP:10136"/>
        <dbReference type="Rhea" id="RHEA-COMP:20101"/>
        <dbReference type="ChEBI" id="CHEBI:15378"/>
        <dbReference type="ChEBI" id="CHEBI:30616"/>
        <dbReference type="ChEBI" id="CHEBI:46858"/>
        <dbReference type="ChEBI" id="CHEBI:61978"/>
        <dbReference type="ChEBI" id="CHEBI:456216"/>
        <dbReference type="EC" id="2.7.10.1"/>
    </reaction>
</comment>
<dbReference type="SUPFAM" id="SSF75304">
    <property type="entry name" value="Amidase signature (AS) enzymes"/>
    <property type="match status" value="1"/>
</dbReference>
<organism evidence="20 21">
    <name type="scientific">Penaeus vannamei</name>
    <name type="common">Whiteleg shrimp</name>
    <name type="synonym">Litopenaeus vannamei</name>
    <dbReference type="NCBI Taxonomy" id="6689"/>
    <lineage>
        <taxon>Eukaryota</taxon>
        <taxon>Metazoa</taxon>
        <taxon>Ecdysozoa</taxon>
        <taxon>Arthropoda</taxon>
        <taxon>Crustacea</taxon>
        <taxon>Multicrustacea</taxon>
        <taxon>Malacostraca</taxon>
        <taxon>Eumalacostraca</taxon>
        <taxon>Eucarida</taxon>
        <taxon>Decapoda</taxon>
        <taxon>Dendrobranchiata</taxon>
        <taxon>Penaeoidea</taxon>
        <taxon>Penaeidae</taxon>
        <taxon>Penaeus</taxon>
    </lineage>
</organism>
<keyword evidence="11" id="KW-0829">Tyrosine-protein kinase</keyword>
<protein>
    <recommendedName>
        <fullName evidence="2">receptor protein-tyrosine kinase</fullName>
        <ecNumber evidence="2">2.7.10.1</ecNumber>
    </recommendedName>
</protein>
<dbReference type="InterPro" id="IPR009030">
    <property type="entry name" value="Growth_fac_rcpt_cys_sf"/>
</dbReference>
<comment type="caution">
    <text evidence="20">The sequence shown here is derived from an EMBL/GenBank/DDBJ whole genome shotgun (WGS) entry which is preliminary data.</text>
</comment>
<evidence type="ECO:0000259" key="16">
    <source>
        <dbReference type="Pfam" id="PF00757"/>
    </source>
</evidence>
<evidence type="ECO:0000256" key="11">
    <source>
        <dbReference type="ARBA" id="ARBA00023137"/>
    </source>
</evidence>
<reference evidence="20 21" key="1">
    <citation type="submission" date="2018-04" db="EMBL/GenBank/DDBJ databases">
        <authorList>
            <person name="Zhang X."/>
            <person name="Yuan J."/>
            <person name="Li F."/>
            <person name="Xiang J."/>
        </authorList>
    </citation>
    <scope>NUCLEOTIDE SEQUENCE [LARGE SCALE GENOMIC DNA]</scope>
    <source>
        <tissue evidence="20">Muscle</tissue>
    </source>
</reference>
<evidence type="ECO:0000256" key="12">
    <source>
        <dbReference type="ARBA" id="ARBA00023170"/>
    </source>
</evidence>
<dbReference type="GO" id="GO:0004714">
    <property type="term" value="F:transmembrane receptor protein tyrosine kinase activity"/>
    <property type="evidence" value="ECO:0007669"/>
    <property type="project" value="UniProtKB-EC"/>
</dbReference>
<evidence type="ECO:0000259" key="19">
    <source>
        <dbReference type="Pfam" id="PF14843"/>
    </source>
</evidence>
<dbReference type="PANTHER" id="PTHR11895:SF151">
    <property type="entry name" value="GLUTAMYL-TRNA(GLN) AMIDOTRANSFERASE SUBUNIT A"/>
    <property type="match status" value="1"/>
</dbReference>
<keyword evidence="10" id="KW-0472">Membrane</keyword>
<dbReference type="OrthoDB" id="6219513at2759"/>
<reference evidence="20 21" key="2">
    <citation type="submission" date="2019-01" db="EMBL/GenBank/DDBJ databases">
        <title>The decoding of complex shrimp genome reveals the adaptation for benthos swimmer, frequently molting mechanism and breeding impact on genome.</title>
        <authorList>
            <person name="Sun Y."/>
            <person name="Gao Y."/>
            <person name="Yu Y."/>
        </authorList>
    </citation>
    <scope>NUCLEOTIDE SEQUENCE [LARGE SCALE GENOMIC DNA]</scope>
    <source>
        <tissue evidence="20">Muscle</tissue>
    </source>
</reference>
<keyword evidence="9" id="KW-1133">Transmembrane helix</keyword>
<dbReference type="InterPro" id="IPR006211">
    <property type="entry name" value="Furin-like_Cys-rich_dom"/>
</dbReference>
<keyword evidence="13" id="KW-0325">Glycoprotein</keyword>
<gene>
    <name evidence="20" type="ORF">C7M84_018532</name>
</gene>
<evidence type="ECO:0000259" key="18">
    <source>
        <dbReference type="Pfam" id="PF01425"/>
    </source>
</evidence>
<dbReference type="CDD" id="cd00064">
    <property type="entry name" value="FU"/>
    <property type="match status" value="4"/>
</dbReference>
<dbReference type="InterPro" id="IPR006212">
    <property type="entry name" value="Furin_repeat"/>
</dbReference>
<dbReference type="GO" id="GO:0005524">
    <property type="term" value="F:ATP binding"/>
    <property type="evidence" value="ECO:0007669"/>
    <property type="project" value="UniProtKB-KW"/>
</dbReference>
<evidence type="ECO:0000259" key="17">
    <source>
        <dbReference type="Pfam" id="PF01030"/>
    </source>
</evidence>
<dbReference type="SUPFAM" id="SSF52058">
    <property type="entry name" value="L domain-like"/>
    <property type="match status" value="2"/>
</dbReference>
<dbReference type="Pfam" id="PF01030">
    <property type="entry name" value="Recep_L_domain"/>
    <property type="match status" value="2"/>
</dbReference>
<feature type="chain" id="PRO_5018733821" description="receptor protein-tyrosine kinase" evidence="15">
    <location>
        <begin position="24"/>
        <end position="1115"/>
    </location>
</feature>
<evidence type="ECO:0000313" key="20">
    <source>
        <dbReference type="EMBL" id="ROT85263.1"/>
    </source>
</evidence>
<evidence type="ECO:0000256" key="14">
    <source>
        <dbReference type="ARBA" id="ARBA00051243"/>
    </source>
</evidence>
<dbReference type="EMBL" id="QCYY01000342">
    <property type="protein sequence ID" value="ROT85263.1"/>
    <property type="molecule type" value="Genomic_DNA"/>
</dbReference>
<dbReference type="AlphaFoldDB" id="A0A3R7MT54"/>
<dbReference type="Pfam" id="PF00757">
    <property type="entry name" value="Furin-like"/>
    <property type="match status" value="1"/>
</dbReference>
<name>A0A3R7MT54_PENVA</name>
<dbReference type="EC" id="2.7.10.1" evidence="2"/>
<evidence type="ECO:0000256" key="7">
    <source>
        <dbReference type="ARBA" id="ARBA00022777"/>
    </source>
</evidence>
<feature type="signal peptide" evidence="15">
    <location>
        <begin position="1"/>
        <end position="23"/>
    </location>
</feature>
<keyword evidence="7" id="KW-0418">Kinase</keyword>
<keyword evidence="5" id="KW-0812">Transmembrane</keyword>
<keyword evidence="6" id="KW-0547">Nucleotide-binding</keyword>
<evidence type="ECO:0000256" key="1">
    <source>
        <dbReference type="ARBA" id="ARBA00004479"/>
    </source>
</evidence>
<dbReference type="SMART" id="SM00261">
    <property type="entry name" value="FU"/>
    <property type="match status" value="4"/>
</dbReference>
<dbReference type="Gene3D" id="2.10.220.10">
    <property type="entry name" value="Hormone Receptor, Insulin-like Growth Factor Receptor 1, Chain A, domain 2"/>
    <property type="match status" value="3"/>
</dbReference>
<dbReference type="Pfam" id="PF01425">
    <property type="entry name" value="Amidase"/>
    <property type="match status" value="1"/>
</dbReference>
<comment type="subcellular location">
    <subcellularLocation>
        <location evidence="1">Membrane</location>
        <topology evidence="1">Single-pass type I membrane protein</topology>
    </subcellularLocation>
</comment>
<keyword evidence="8" id="KW-0067">ATP-binding</keyword>
<evidence type="ECO:0000313" key="21">
    <source>
        <dbReference type="Proteomes" id="UP000283509"/>
    </source>
</evidence>
<feature type="domain" description="Receptor L-domain" evidence="17">
    <location>
        <begin position="74"/>
        <end position="130"/>
    </location>
</feature>
<dbReference type="Proteomes" id="UP000283509">
    <property type="component" value="Unassembled WGS sequence"/>
</dbReference>
<dbReference type="InterPro" id="IPR036941">
    <property type="entry name" value="Rcpt_L-dom_sf"/>
</dbReference>
<dbReference type="InterPro" id="IPR000494">
    <property type="entry name" value="Rcpt_L-dom"/>
</dbReference>
<dbReference type="SUPFAM" id="SSF57184">
    <property type="entry name" value="Growth factor receptor domain"/>
    <property type="match status" value="2"/>
</dbReference>
<evidence type="ECO:0000256" key="10">
    <source>
        <dbReference type="ARBA" id="ARBA00023136"/>
    </source>
</evidence>
<dbReference type="Gene3D" id="3.90.1300.10">
    <property type="entry name" value="Amidase signature (AS) domain"/>
    <property type="match status" value="1"/>
</dbReference>
<dbReference type="Gene3D" id="3.80.20.20">
    <property type="entry name" value="Receptor L-domain"/>
    <property type="match status" value="2"/>
</dbReference>
<feature type="domain" description="Growth factor receptor" evidence="19">
    <location>
        <begin position="560"/>
        <end position="669"/>
    </location>
</feature>
<evidence type="ECO:0000256" key="3">
    <source>
        <dbReference type="ARBA" id="ARBA00022553"/>
    </source>
</evidence>